<dbReference type="SMART" id="SM00401">
    <property type="entry name" value="ZnF_GATA"/>
    <property type="match status" value="1"/>
</dbReference>
<dbReference type="AlphaFoldDB" id="A0A060T6S8"/>
<keyword evidence="5" id="KW-0804">Transcription</keyword>
<dbReference type="CDD" id="cd00130">
    <property type="entry name" value="PAS"/>
    <property type="match status" value="1"/>
</dbReference>
<accession>A0A060T6S8</accession>
<dbReference type="SUPFAM" id="SSF57716">
    <property type="entry name" value="Glucocorticoid receptor-like (DNA-binding domain)"/>
    <property type="match status" value="1"/>
</dbReference>
<dbReference type="InterPro" id="IPR000014">
    <property type="entry name" value="PAS"/>
</dbReference>
<proteinExistence type="predicted"/>
<evidence type="ECO:0000256" key="3">
    <source>
        <dbReference type="ARBA" id="ARBA00022833"/>
    </source>
</evidence>
<dbReference type="Pfam" id="PF08447">
    <property type="entry name" value="PAS_3"/>
    <property type="match status" value="1"/>
</dbReference>
<sequence length="669" mass="71636">MQTAVLPMSQLHLDSDSQQQHPQQHQQQQQQQQQQQKPTRKHARSSSSVESPQLKKKQSISDLSRKHPPTPPPQMPKHDFICIITPQASVQYTSPSVVQFLGYQPSDLIGNTVTDYIHQEDVHRFMAGLQSSMTNGSQLHTSVRIRLKSGDHHLFDGLGRPFYNDAAIPGPSNAAAAAAAASAMGSSSGSGSGDCKGIVLILRPRLNQQSPNTSPPNTSNSSLWLRRQTARMQEGKVSSTEVPHLEPLMSSSSSATGHDGSAHNTPASGPPGAPSFNLSVFAPPPPIGASSQSTPASANTVSPLYVDPSANVSTHTLIVDPAAPSSQPSSTVTTSHPGSSIPSATISSTTTSFFDEPLMPPYSATATEFMHPPADLPSPRYSYSYGSRSYSVCDVPEPLSALPFQLDDSSSTLANDLASPYSPVTPFGMRTMSASAASSVGHSKPATATPSIYSPQSTSAADSTTHLGDTSSAGGATGPNAGAYWDNTANSEIVSPQYYYQQTPSSFLHHQYPVSAHPVSNPYHNPHQPALSAVAEFNDRQARGKSYSLPGTLDVPRPTVVPSSYGYEDRQAIDFSGYSMTPSGMKPPNPSLLGNTGPRRKSRSGGGQHHHHHHPSFEGFRESRHVCDECGAMESPEWRKGPKGPKTLCNACGLRWAKKNRREEKREKR</sequence>
<dbReference type="InterPro" id="IPR035965">
    <property type="entry name" value="PAS-like_dom_sf"/>
</dbReference>
<evidence type="ECO:0000256" key="1">
    <source>
        <dbReference type="ARBA" id="ARBA00022723"/>
    </source>
</evidence>
<feature type="compositionally biased region" description="Low complexity" evidence="7">
    <location>
        <begin position="324"/>
        <end position="347"/>
    </location>
</feature>
<dbReference type="Gene3D" id="3.30.50.10">
    <property type="entry name" value="Erythroid Transcription Factor GATA-1, subunit A"/>
    <property type="match status" value="1"/>
</dbReference>
<evidence type="ECO:0000256" key="5">
    <source>
        <dbReference type="ARBA" id="ARBA00023163"/>
    </source>
</evidence>
<dbReference type="PROSITE" id="PS50112">
    <property type="entry name" value="PAS"/>
    <property type="match status" value="1"/>
</dbReference>
<dbReference type="GO" id="GO:0006355">
    <property type="term" value="P:regulation of DNA-templated transcription"/>
    <property type="evidence" value="ECO:0007669"/>
    <property type="project" value="InterPro"/>
</dbReference>
<dbReference type="InterPro" id="IPR013088">
    <property type="entry name" value="Znf_NHR/GATA"/>
</dbReference>
<evidence type="ECO:0000259" key="8">
    <source>
        <dbReference type="PROSITE" id="PS50112"/>
    </source>
</evidence>
<dbReference type="Pfam" id="PF00320">
    <property type="entry name" value="GATA"/>
    <property type="match status" value="1"/>
</dbReference>
<organism evidence="10">
    <name type="scientific">Blastobotrys adeninivorans</name>
    <name type="common">Yeast</name>
    <name type="synonym">Arxula adeninivorans</name>
    <dbReference type="NCBI Taxonomy" id="409370"/>
    <lineage>
        <taxon>Eukaryota</taxon>
        <taxon>Fungi</taxon>
        <taxon>Dikarya</taxon>
        <taxon>Ascomycota</taxon>
        <taxon>Saccharomycotina</taxon>
        <taxon>Dipodascomycetes</taxon>
        <taxon>Dipodascales</taxon>
        <taxon>Trichomonascaceae</taxon>
        <taxon>Blastobotrys</taxon>
    </lineage>
</organism>
<reference evidence="10" key="1">
    <citation type="submission" date="2014-02" db="EMBL/GenBank/DDBJ databases">
        <authorList>
            <person name="Genoscope - CEA"/>
        </authorList>
    </citation>
    <scope>NUCLEOTIDE SEQUENCE</scope>
    <source>
        <strain evidence="10">LS3</strain>
    </source>
</reference>
<dbReference type="PANTHER" id="PTHR47172:SF24">
    <property type="entry name" value="GATA ZINC FINGER DOMAIN-CONTAINING PROTEIN 14-RELATED"/>
    <property type="match status" value="1"/>
</dbReference>
<feature type="region of interest" description="Disordered" evidence="7">
    <location>
        <begin position="229"/>
        <end position="302"/>
    </location>
</feature>
<keyword evidence="3" id="KW-0862">Zinc</keyword>
<dbReference type="EMBL" id="HG937692">
    <property type="protein sequence ID" value="CDP36643.1"/>
    <property type="molecule type" value="Genomic_DNA"/>
</dbReference>
<feature type="domain" description="PAS" evidence="8">
    <location>
        <begin position="79"/>
        <end position="136"/>
    </location>
</feature>
<gene>
    <name evidence="10" type="ORF">GNLVRS02_ARAD1B17732g</name>
</gene>
<dbReference type="PANTHER" id="PTHR47172">
    <property type="entry name" value="OS01G0976800 PROTEIN"/>
    <property type="match status" value="1"/>
</dbReference>
<evidence type="ECO:0000313" key="10">
    <source>
        <dbReference type="EMBL" id="CDP36643.1"/>
    </source>
</evidence>
<feature type="region of interest" description="Disordered" evidence="7">
    <location>
        <begin position="320"/>
        <end position="347"/>
    </location>
</feature>
<feature type="compositionally biased region" description="Polar residues" evidence="7">
    <location>
        <begin position="289"/>
        <end position="302"/>
    </location>
</feature>
<dbReference type="InterPro" id="IPR013655">
    <property type="entry name" value="PAS_fold_3"/>
</dbReference>
<evidence type="ECO:0000256" key="2">
    <source>
        <dbReference type="ARBA" id="ARBA00022771"/>
    </source>
</evidence>
<keyword evidence="1" id="KW-0479">Metal-binding</keyword>
<evidence type="ECO:0000256" key="6">
    <source>
        <dbReference type="PROSITE-ProRule" id="PRU00094"/>
    </source>
</evidence>
<dbReference type="PROSITE" id="PS00344">
    <property type="entry name" value="GATA_ZN_FINGER_1"/>
    <property type="match status" value="1"/>
</dbReference>
<dbReference type="PROSITE" id="PS50114">
    <property type="entry name" value="GATA_ZN_FINGER_2"/>
    <property type="match status" value="1"/>
</dbReference>
<dbReference type="NCBIfam" id="TIGR00229">
    <property type="entry name" value="sensory_box"/>
    <property type="match status" value="1"/>
</dbReference>
<dbReference type="Gene3D" id="3.30.450.20">
    <property type="entry name" value="PAS domain"/>
    <property type="match status" value="1"/>
</dbReference>
<feature type="region of interest" description="Disordered" evidence="7">
    <location>
        <begin position="438"/>
        <end position="475"/>
    </location>
</feature>
<protein>
    <submittedName>
        <fullName evidence="10">ARAD1B17732p</fullName>
    </submittedName>
</protein>
<dbReference type="SUPFAM" id="SSF55785">
    <property type="entry name" value="PYP-like sensor domain (PAS domain)"/>
    <property type="match status" value="1"/>
</dbReference>
<dbReference type="GO" id="GO:0008270">
    <property type="term" value="F:zinc ion binding"/>
    <property type="evidence" value="ECO:0007669"/>
    <property type="project" value="UniProtKB-KW"/>
</dbReference>
<dbReference type="GO" id="GO:0043565">
    <property type="term" value="F:sequence-specific DNA binding"/>
    <property type="evidence" value="ECO:0007669"/>
    <property type="project" value="InterPro"/>
</dbReference>
<dbReference type="SMART" id="SM00091">
    <property type="entry name" value="PAS"/>
    <property type="match status" value="1"/>
</dbReference>
<dbReference type="InterPro" id="IPR000679">
    <property type="entry name" value="Znf_GATA"/>
</dbReference>
<evidence type="ECO:0000259" key="9">
    <source>
        <dbReference type="PROSITE" id="PS50114"/>
    </source>
</evidence>
<feature type="region of interest" description="Disordered" evidence="7">
    <location>
        <begin position="577"/>
        <end position="622"/>
    </location>
</feature>
<feature type="domain" description="GATA-type" evidence="9">
    <location>
        <begin position="621"/>
        <end position="654"/>
    </location>
</feature>
<evidence type="ECO:0000256" key="7">
    <source>
        <dbReference type="SAM" id="MobiDB-lite"/>
    </source>
</evidence>
<keyword evidence="4" id="KW-0805">Transcription regulation</keyword>
<feature type="compositionally biased region" description="Polar residues" evidence="7">
    <location>
        <begin position="438"/>
        <end position="474"/>
    </location>
</feature>
<dbReference type="CDD" id="cd00202">
    <property type="entry name" value="ZnF_GATA"/>
    <property type="match status" value="1"/>
</dbReference>
<evidence type="ECO:0000256" key="4">
    <source>
        <dbReference type="ARBA" id="ARBA00023015"/>
    </source>
</evidence>
<name>A0A060T6S8_BLAAD</name>
<feature type="region of interest" description="Disordered" evidence="7">
    <location>
        <begin position="634"/>
        <end position="669"/>
    </location>
</feature>
<feature type="compositionally biased region" description="Low complexity" evidence="7">
    <location>
        <begin position="9"/>
        <end position="36"/>
    </location>
</feature>
<feature type="region of interest" description="Disordered" evidence="7">
    <location>
        <begin position="1"/>
        <end position="78"/>
    </location>
</feature>
<keyword evidence="2 6" id="KW-0863">Zinc-finger</keyword>
<reference evidence="10" key="2">
    <citation type="submission" date="2014-06" db="EMBL/GenBank/DDBJ databases">
        <title>The complete genome of Blastobotrys (Arxula) adeninivorans LS3 - a yeast of biotechnological interest.</title>
        <authorList>
            <person name="Kunze G."/>
            <person name="Gaillardin C."/>
            <person name="Czernicka M."/>
            <person name="Durrens P."/>
            <person name="Martin T."/>
            <person name="Boer E."/>
            <person name="Gabaldon T."/>
            <person name="Cruz J."/>
            <person name="Talla E."/>
            <person name="Marck C."/>
            <person name="Goffeau A."/>
            <person name="Barbe V."/>
            <person name="Baret P."/>
            <person name="Baronian K."/>
            <person name="Beier S."/>
            <person name="Bleykasten C."/>
            <person name="Bode R."/>
            <person name="Casaregola S."/>
            <person name="Despons L."/>
            <person name="Fairhead C."/>
            <person name="Giersberg M."/>
            <person name="Gierski P."/>
            <person name="Hahnel U."/>
            <person name="Hartmann A."/>
            <person name="Jankowska D."/>
            <person name="Jubin C."/>
            <person name="Jung P."/>
            <person name="Lafontaine I."/>
            <person name="Leh-Louis V."/>
            <person name="Lemaire M."/>
            <person name="Marcet-Houben M."/>
            <person name="Mascher M."/>
            <person name="Morel G."/>
            <person name="Richard G.-F."/>
            <person name="Riechen J."/>
            <person name="Sacerdot C."/>
            <person name="Sarkar A."/>
            <person name="Savel G."/>
            <person name="Schacherer J."/>
            <person name="Sherman D."/>
            <person name="Straub M.-L."/>
            <person name="Stein N."/>
            <person name="Thierry A."/>
            <person name="Trautwein-Schult A."/>
            <person name="Westhof E."/>
            <person name="Worch S."/>
            <person name="Dujon B."/>
            <person name="Souciet J.-L."/>
            <person name="Wincker P."/>
            <person name="Scholz U."/>
            <person name="Neuveglise N."/>
        </authorList>
    </citation>
    <scope>NUCLEOTIDE SEQUENCE</scope>
    <source>
        <strain evidence="10">LS3</strain>
    </source>
</reference>
<feature type="compositionally biased region" description="Basic residues" evidence="7">
    <location>
        <begin position="598"/>
        <end position="614"/>
    </location>
</feature>